<sequence>MTIPSSSAVPSGAEAGPSRLTRLASHLSPHAQRVALDFANIRWAQPPERGPSIPQGNADVIQYFPQQITIPQSLISAEGRTWKPELEGAVPDFTGSDKRILSYLGVPSLQIFPPSPTEEREPDAARRIDVRPDPEVDSSVPSSSRNIKEEARDIQFSFDHTDAAYDEEVSADNGRNRTAEAPSRASSGTGDALSRRIETLLAAAEYIERSSGSSEAVHALSRKLFPLNPTSKATMPWRWSHAARMEGTAAVTRLSIIRTLRCTLGST</sequence>
<name>A0A4Z0A1R9_9AGAM</name>
<reference evidence="2 3" key="1">
    <citation type="submission" date="2019-02" db="EMBL/GenBank/DDBJ databases">
        <title>Genome sequencing of the rare red list fungi Hericium alpestre (H. flagellum).</title>
        <authorList>
            <person name="Buettner E."/>
            <person name="Kellner H."/>
        </authorList>
    </citation>
    <scope>NUCLEOTIDE SEQUENCE [LARGE SCALE GENOMIC DNA]</scope>
    <source>
        <strain evidence="2 3">DSM 108284</strain>
    </source>
</reference>
<dbReference type="EMBL" id="SFCI01000441">
    <property type="protein sequence ID" value="TFY79789.1"/>
    <property type="molecule type" value="Genomic_DNA"/>
</dbReference>
<proteinExistence type="predicted"/>
<gene>
    <name evidence="2" type="ORF">EWM64_g4222</name>
</gene>
<dbReference type="Proteomes" id="UP000298061">
    <property type="component" value="Unassembled WGS sequence"/>
</dbReference>
<evidence type="ECO:0000313" key="2">
    <source>
        <dbReference type="EMBL" id="TFY79789.1"/>
    </source>
</evidence>
<feature type="compositionally biased region" description="Basic and acidic residues" evidence="1">
    <location>
        <begin position="117"/>
        <end position="134"/>
    </location>
</feature>
<feature type="region of interest" description="Disordered" evidence="1">
    <location>
        <begin position="111"/>
        <end position="149"/>
    </location>
</feature>
<accession>A0A4Z0A1R9</accession>
<evidence type="ECO:0000256" key="1">
    <source>
        <dbReference type="SAM" id="MobiDB-lite"/>
    </source>
</evidence>
<dbReference type="AlphaFoldDB" id="A0A4Z0A1R9"/>
<keyword evidence="3" id="KW-1185">Reference proteome</keyword>
<feature type="region of interest" description="Disordered" evidence="1">
    <location>
        <begin position="167"/>
        <end position="192"/>
    </location>
</feature>
<comment type="caution">
    <text evidence="2">The sequence shown here is derived from an EMBL/GenBank/DDBJ whole genome shotgun (WGS) entry which is preliminary data.</text>
</comment>
<protein>
    <submittedName>
        <fullName evidence="2">Uncharacterized protein</fullName>
    </submittedName>
</protein>
<organism evidence="2 3">
    <name type="scientific">Hericium alpestre</name>
    <dbReference type="NCBI Taxonomy" id="135208"/>
    <lineage>
        <taxon>Eukaryota</taxon>
        <taxon>Fungi</taxon>
        <taxon>Dikarya</taxon>
        <taxon>Basidiomycota</taxon>
        <taxon>Agaricomycotina</taxon>
        <taxon>Agaricomycetes</taxon>
        <taxon>Russulales</taxon>
        <taxon>Hericiaceae</taxon>
        <taxon>Hericium</taxon>
    </lineage>
</organism>
<evidence type="ECO:0000313" key="3">
    <source>
        <dbReference type="Proteomes" id="UP000298061"/>
    </source>
</evidence>